<accession>A0A1I1FA42</accession>
<dbReference type="AlphaFoldDB" id="A0A1I1FA42"/>
<proteinExistence type="predicted"/>
<dbReference type="Proteomes" id="UP000199514">
    <property type="component" value="Unassembled WGS sequence"/>
</dbReference>
<dbReference type="Gene3D" id="1.10.10.10">
    <property type="entry name" value="Winged helix-like DNA-binding domain superfamily/Winged helix DNA-binding domain"/>
    <property type="match status" value="1"/>
</dbReference>
<dbReference type="STRING" id="927664.SAMN05421780_10237"/>
<dbReference type="OrthoDB" id="1001730at2"/>
<evidence type="ECO:0000259" key="1">
    <source>
        <dbReference type="PROSITE" id="PS51688"/>
    </source>
</evidence>
<keyword evidence="3" id="KW-1185">Reference proteome</keyword>
<dbReference type="RefSeq" id="WP_091507973.1">
    <property type="nucleotide sequence ID" value="NZ_FOLE01000002.1"/>
</dbReference>
<dbReference type="EMBL" id="FOLE01000002">
    <property type="protein sequence ID" value="SFB93960.1"/>
    <property type="molecule type" value="Genomic_DNA"/>
</dbReference>
<dbReference type="PANTHER" id="PTHR13029">
    <property type="match status" value="1"/>
</dbReference>
<dbReference type="PROSITE" id="PS51688">
    <property type="entry name" value="ICA"/>
    <property type="match status" value="1"/>
</dbReference>
<reference evidence="2 3" key="1">
    <citation type="submission" date="2016-10" db="EMBL/GenBank/DDBJ databases">
        <authorList>
            <person name="de Groot N.N."/>
        </authorList>
    </citation>
    <scope>NUCLEOTIDE SEQUENCE [LARGE SCALE GENOMIC DNA]</scope>
    <source>
        <strain evidence="2 3">DSM 6793</strain>
    </source>
</reference>
<organism evidence="2 3">
    <name type="scientific">Flexibacter flexilis DSM 6793</name>
    <dbReference type="NCBI Taxonomy" id="927664"/>
    <lineage>
        <taxon>Bacteria</taxon>
        <taxon>Pseudomonadati</taxon>
        <taxon>Bacteroidota</taxon>
        <taxon>Cytophagia</taxon>
        <taxon>Cytophagales</taxon>
        <taxon>Flexibacteraceae</taxon>
        <taxon>Flexibacter</taxon>
    </lineage>
</organism>
<name>A0A1I1FA42_9BACT</name>
<dbReference type="InterPro" id="IPR036388">
    <property type="entry name" value="WH-like_DNA-bd_sf"/>
</dbReference>
<gene>
    <name evidence="2" type="ORF">SAMN05421780_10237</name>
</gene>
<dbReference type="InterPro" id="IPR030392">
    <property type="entry name" value="S74_ICA"/>
</dbReference>
<protein>
    <submittedName>
        <fullName evidence="2">Chaperone of endosialidase</fullName>
    </submittedName>
</protein>
<evidence type="ECO:0000313" key="2">
    <source>
        <dbReference type="EMBL" id="SFB93960.1"/>
    </source>
</evidence>
<feature type="domain" description="Peptidase S74" evidence="1">
    <location>
        <begin position="888"/>
        <end position="984"/>
    </location>
</feature>
<sequence length="1015" mass="107518">MKLRLSSHWSRYYFLLLGFGGLFSIKASAQNSVGIGTSNPNANAVLELKPLGKQGFIMPRLNASDTLSWTLSPKEKGLVFFDTTSTRFFVYDGAYWKAVGSGAAATGSGWELNSGVLYPQDLANVVSVGSSTTDNDTRLYARNDDGLGIALYGDSRATLPGTTDRIGVRGNAQTDDLTFSNVYGAKFTARSTNSSPTVVGAYMSARGSTGSASYGGFSEIESSNSLVNYGFRTNVQSSSLFSSNYGMYANISGDGTNYGIYSAVSGTGANYAGAFVGGGVGIGTSTPRRLLHVAGGVQIDTLAGVGVRMVVADADGSLFTQEIPSGGGGSAWSLDGNTGIDQDTNFIGTIDKKRLNFRTNNAPRLTIDPNDGAVSILQNGADATDLSTQSPSAELRLEGSYWNSDAGAEQKDVFRIQNIPDADEDNSGWLQFRSNNNQHLMSLHKNGGMLIGHDLAANFPPFNGLAVEGYVGIGTTTPSHHLEIYSTYNPTVKVFNADAWQAASLTASGYESILEFKNKLILMSNSSASDVGNGSGNGVMRVSNNGIVIAPDESSVSASAWLHVNSDGEGITTRIENTSTSGSPIALDVDASAEGSSGIAARFWGGYKGIEASAQNEDGTGGWFKGGATGVRGYADGNGSESGNTGLIGMAENNTNGNIGASGWAYGNSGTIIGLKGIGNGNPYNSYGVWAGTSADGGIAGSFIADGSADVIGVYGKAPSDANNWAGKFDGKVHVTNGLLVGTEDGSDAFSVNGKLKINPYDGDMNFNEQTSSIIFPTLLTDTEEPMIYMYNTGDIGNNKGRYLFSYSQDNKKTGLAYDASSLRSVFRFVDNSTETLYNVLNVSLHNHNVGINVDDPSHALHVSGDGKIEGDFYVTGNAEAYSFISSSDRRYKKDIRKLSGALTTIKQLRGVNYLWRKDEFKDKKFDDRLQVGFIAQEVEAIVPELVHTDSKGFKAVNYAQFTPILVEALKEQQALIESQAQQIQQLKADLGILRSLQEDVAHLKAEWAGSTAKK</sequence>
<evidence type="ECO:0000313" key="3">
    <source>
        <dbReference type="Proteomes" id="UP000199514"/>
    </source>
</evidence>
<dbReference type="InterPro" id="IPR051577">
    <property type="entry name" value="MRF-like"/>
</dbReference>
<dbReference type="Pfam" id="PF13884">
    <property type="entry name" value="Peptidase_S74"/>
    <property type="match status" value="1"/>
</dbReference>